<dbReference type="Proteomes" id="UP001237988">
    <property type="component" value="Segment"/>
</dbReference>
<organism evidence="1 2">
    <name type="scientific">Phage Phass-1</name>
    <dbReference type="NCBI Taxonomy" id="3043662"/>
    <lineage>
        <taxon>Viruses</taxon>
        <taxon>Duplodnaviria</taxon>
        <taxon>Heunggongvirae</taxon>
        <taxon>Uroviricota</taxon>
        <taxon>Caudoviricetes</taxon>
        <taxon>Caudoviricetes code 15 clade</taxon>
    </lineage>
</organism>
<sequence length="37" mass="4394">MLADVHNKRQEIMKASIVKMEPKTFAEKEWTIVTYLN</sequence>
<proteinExistence type="predicted"/>
<evidence type="ECO:0000313" key="1">
    <source>
        <dbReference type="EMBL" id="WIC39539.1"/>
    </source>
</evidence>
<protein>
    <submittedName>
        <fullName evidence="1">Uncharacterized protein</fullName>
    </submittedName>
</protein>
<reference evidence="1" key="1">
    <citation type="submission" date="2023-04" db="EMBL/GenBank/DDBJ databases">
        <title>Bacteriophage Phass-1 Discovered in the Human Gut Virome - the Founding Member of the Proposed New Family Phassviridae.</title>
        <authorList>
            <person name="Tikunov A.Y."/>
            <person name="Morozova V.V."/>
            <person name="Chechushkov A.V."/>
            <person name="Tikunova N.V."/>
        </authorList>
    </citation>
    <scope>NUCLEOTIDE SEQUENCE</scope>
</reference>
<name>A0AAF0LXZ8_9CAUD</name>
<accession>A0AAF0LXZ8</accession>
<dbReference type="EMBL" id="OQ749652">
    <property type="protein sequence ID" value="WIC39539.1"/>
    <property type="molecule type" value="Genomic_DNA"/>
</dbReference>
<evidence type="ECO:0000313" key="2">
    <source>
        <dbReference type="Proteomes" id="UP001237988"/>
    </source>
</evidence>